<dbReference type="InterPro" id="IPR036188">
    <property type="entry name" value="FAD/NAD-bd_sf"/>
</dbReference>
<dbReference type="GO" id="GO:0046872">
    <property type="term" value="F:metal ion binding"/>
    <property type="evidence" value="ECO:0007669"/>
    <property type="project" value="UniProtKB-KW"/>
</dbReference>
<protein>
    <submittedName>
        <fullName evidence="11">NADH:flavin oxidoreductase/NADH oxidase</fullName>
    </submittedName>
</protein>
<evidence type="ECO:0000256" key="9">
    <source>
        <dbReference type="ARBA" id="ARBA00023014"/>
    </source>
</evidence>
<dbReference type="eggNOG" id="COG0446">
    <property type="taxonomic scope" value="Bacteria"/>
</dbReference>
<keyword evidence="6" id="KW-0479">Metal-binding</keyword>
<dbReference type="GO" id="GO:0010181">
    <property type="term" value="F:FMN binding"/>
    <property type="evidence" value="ECO:0007669"/>
    <property type="project" value="InterPro"/>
</dbReference>
<evidence type="ECO:0000256" key="6">
    <source>
        <dbReference type="ARBA" id="ARBA00022723"/>
    </source>
</evidence>
<dbReference type="SUPFAM" id="SSF51971">
    <property type="entry name" value="Nucleotide-binding domain"/>
    <property type="match status" value="1"/>
</dbReference>
<keyword evidence="9" id="KW-0411">Iron-sulfur</keyword>
<evidence type="ECO:0000256" key="5">
    <source>
        <dbReference type="ARBA" id="ARBA00022643"/>
    </source>
</evidence>
<sequence length="689" mass="75016">MTLPTADDTRPAASSDPLLQPLTIKQLVLKNRVMSTSHASRLIEGEFPQEAYQRYHEEKARGGIGLTMFGGSSNVSIDSPNTFQQINMGVDAVVPHLQRFSERVHAHGAALMCQITHLGRRGDPYAEPWLPMLAPSARRETLHRAIPQAIGTHDIARIVSDFARAAKRCMQGGLDGLETHAGGHLIGQFLDPTVNLRSDRYGGSAANRCRFALEVHEAIRKEVGNEYPVGLRFALEDGCSFEESLEMARILEQSGLFDFFNVVYGRMDTKMSLIVNSMPGMFMPSAPWLAKAAAFRRAVRLPVFHAAKIADLATARHAIREGLVDMVGMTRAHIAEPHLVRLIENGREEAARPCVGGLHCRNAKATCIHNPATARETYLPHTIVPSATPRKVLVVGAGPAGLEAARVCASRGHRVTLLEAADRAGGQLLLAASGSWRKDLIGIVDWRLGELERLGVEVRYNHYAELDDVLEARPDVTIVATGGIPDLGGLAGGQWCRSVTDALTATPPRAGRVIVYDGTGRHNAYLCAERYMSAGLEAGLEVRLAVLDALPAQETGGKGDDLVWMRNLEKWRLPVRTHVELIEVQRGDAGVLRAIFRHQLTGELVQMEAEHVVVERGTIAVDDLFEAARAHSVNDGQMDLAAFARGAAQPVLQSANGGGQFHLYRIGDAVASRDIHTAIYDAYRLCVAI</sequence>
<keyword evidence="5" id="KW-0288">FMN</keyword>
<evidence type="ECO:0000256" key="4">
    <source>
        <dbReference type="ARBA" id="ARBA00022630"/>
    </source>
</evidence>
<dbReference type="Gene3D" id="3.40.50.720">
    <property type="entry name" value="NAD(P)-binding Rossmann-like Domain"/>
    <property type="match status" value="1"/>
</dbReference>
<organism evidence="11">
    <name type="scientific">Burkholderia sp. (strain CCGE1003)</name>
    <dbReference type="NCBI Taxonomy" id="640512"/>
    <lineage>
        <taxon>Bacteria</taxon>
        <taxon>Pseudomonadati</taxon>
        <taxon>Pseudomonadota</taxon>
        <taxon>Betaproteobacteria</taxon>
        <taxon>Burkholderiales</taxon>
        <taxon>Burkholderiaceae</taxon>
        <taxon>Burkholderia</taxon>
    </lineage>
</organism>
<evidence type="ECO:0000256" key="2">
    <source>
        <dbReference type="ARBA" id="ARBA00001966"/>
    </source>
</evidence>
<dbReference type="KEGG" id="bgf:BC1003_4465"/>
<evidence type="ECO:0000256" key="1">
    <source>
        <dbReference type="ARBA" id="ARBA00001917"/>
    </source>
</evidence>
<dbReference type="eggNOG" id="COG1902">
    <property type="taxonomic scope" value="Bacteria"/>
</dbReference>
<dbReference type="HOGENOM" id="CLU_012153_1_2_4"/>
<dbReference type="Gene3D" id="3.20.20.70">
    <property type="entry name" value="Aldolase class I"/>
    <property type="match status" value="1"/>
</dbReference>
<dbReference type="Gene3D" id="3.50.50.60">
    <property type="entry name" value="FAD/NAD(P)-binding domain"/>
    <property type="match status" value="1"/>
</dbReference>
<keyword evidence="8" id="KW-0408">Iron</keyword>
<evidence type="ECO:0000256" key="8">
    <source>
        <dbReference type="ARBA" id="ARBA00023004"/>
    </source>
</evidence>
<evidence type="ECO:0000256" key="3">
    <source>
        <dbReference type="ARBA" id="ARBA00011048"/>
    </source>
</evidence>
<dbReference type="InterPro" id="IPR051793">
    <property type="entry name" value="NADH:flavin_oxidoreductase"/>
</dbReference>
<dbReference type="InterPro" id="IPR001155">
    <property type="entry name" value="OxRdtase_FMN_N"/>
</dbReference>
<evidence type="ECO:0000259" key="10">
    <source>
        <dbReference type="Pfam" id="PF00724"/>
    </source>
</evidence>
<comment type="similarity">
    <text evidence="3">In the N-terminal section; belongs to the NADH:flavin oxidoreductase/NADH oxidase family.</text>
</comment>
<keyword evidence="7" id="KW-0560">Oxidoreductase</keyword>
<gene>
    <name evidence="11" type="ordered locus">BC1003_4465</name>
</gene>
<dbReference type="SUPFAM" id="SSF51395">
    <property type="entry name" value="FMN-linked oxidoreductases"/>
    <property type="match status" value="1"/>
</dbReference>
<comment type="cofactor">
    <cofactor evidence="1">
        <name>FMN</name>
        <dbReference type="ChEBI" id="CHEBI:58210"/>
    </cofactor>
</comment>
<dbReference type="EMBL" id="CP002218">
    <property type="protein sequence ID" value="ADN60397.1"/>
    <property type="molecule type" value="Genomic_DNA"/>
</dbReference>
<dbReference type="GO" id="GO:0016491">
    <property type="term" value="F:oxidoreductase activity"/>
    <property type="evidence" value="ECO:0007669"/>
    <property type="project" value="UniProtKB-KW"/>
</dbReference>
<dbReference type="Pfam" id="PF00724">
    <property type="entry name" value="Oxidored_FMN"/>
    <property type="match status" value="1"/>
</dbReference>
<evidence type="ECO:0000256" key="7">
    <source>
        <dbReference type="ARBA" id="ARBA00023002"/>
    </source>
</evidence>
<reference evidence="11" key="1">
    <citation type="submission" date="2010-09" db="EMBL/GenBank/DDBJ databases">
        <title>Complete sequence of chromosome2 of Burkholderia sp. CCGE1003.</title>
        <authorList>
            <consortium name="US DOE Joint Genome Institute"/>
            <person name="Lucas S."/>
            <person name="Copeland A."/>
            <person name="Lapidus A."/>
            <person name="Cheng J.-F."/>
            <person name="Bruce D."/>
            <person name="Goodwin L."/>
            <person name="Pitluck S."/>
            <person name="Daligault H."/>
            <person name="Davenport K."/>
            <person name="Detter J.C."/>
            <person name="Han C."/>
            <person name="Tapia R."/>
            <person name="Land M."/>
            <person name="Hauser L."/>
            <person name="Jeffries C."/>
            <person name="Kyrpides N."/>
            <person name="Ivanova N."/>
            <person name="Ovchinnikova G."/>
            <person name="Martinez-Romero E."/>
            <person name="Rogel M.A."/>
            <person name="Auchtung J."/>
            <person name="Tiedje J.M."/>
            <person name="Woyke T."/>
        </authorList>
    </citation>
    <scope>NUCLEOTIDE SEQUENCE</scope>
    <source>
        <strain evidence="11">CCGE1003</strain>
    </source>
</reference>
<dbReference type="AlphaFoldDB" id="E1TFX0"/>
<dbReference type="PRINTS" id="PR00420">
    <property type="entry name" value="RNGMNOXGNASE"/>
</dbReference>
<dbReference type="SUPFAM" id="SSF51905">
    <property type="entry name" value="FAD/NAD(P)-binding domain"/>
    <property type="match status" value="1"/>
</dbReference>
<proteinExistence type="inferred from homology"/>
<comment type="cofactor">
    <cofactor evidence="2">
        <name>[4Fe-4S] cluster</name>
        <dbReference type="ChEBI" id="CHEBI:49883"/>
    </cofactor>
</comment>
<accession>E1TFX0</accession>
<dbReference type="PANTHER" id="PTHR42917:SF2">
    <property type="entry name" value="2,4-DIENOYL-COA REDUCTASE [(2E)-ENOYL-COA-PRODUCING]"/>
    <property type="match status" value="1"/>
</dbReference>
<name>E1TFX0_BURSG</name>
<dbReference type="STRING" id="640512.BC1003_4465"/>
<dbReference type="Pfam" id="PF13450">
    <property type="entry name" value="NAD_binding_8"/>
    <property type="match status" value="1"/>
</dbReference>
<evidence type="ECO:0000313" key="11">
    <source>
        <dbReference type="EMBL" id="ADN60397.1"/>
    </source>
</evidence>
<keyword evidence="4" id="KW-0285">Flavoprotein</keyword>
<dbReference type="InterPro" id="IPR013785">
    <property type="entry name" value="Aldolase_TIM"/>
</dbReference>
<dbReference type="PANTHER" id="PTHR42917">
    <property type="entry name" value="2,4-DIENOYL-COA REDUCTASE"/>
    <property type="match status" value="1"/>
</dbReference>
<feature type="domain" description="NADH:flavin oxidoreductase/NADH oxidase N-terminal" evidence="10">
    <location>
        <begin position="18"/>
        <end position="349"/>
    </location>
</feature>
<dbReference type="CDD" id="cd04734">
    <property type="entry name" value="OYE_like_3_FMN"/>
    <property type="match status" value="1"/>
</dbReference>
<dbReference type="GO" id="GO:0051536">
    <property type="term" value="F:iron-sulfur cluster binding"/>
    <property type="evidence" value="ECO:0007669"/>
    <property type="project" value="UniProtKB-KW"/>
</dbReference>